<comment type="similarity">
    <text evidence="1">In the C-terminal section; belongs to the class-I pyridoxal-phosphate-dependent aminotransferase family.</text>
</comment>
<name>A0ABU0ZNT0_9ACTN</name>
<keyword evidence="4" id="KW-0238">DNA-binding</keyword>
<dbReference type="PANTHER" id="PTHR46577">
    <property type="entry name" value="HTH-TYPE TRANSCRIPTIONAL REGULATORY PROTEIN GABR"/>
    <property type="match status" value="1"/>
</dbReference>
<dbReference type="SUPFAM" id="SSF46785">
    <property type="entry name" value="Winged helix' DNA-binding domain"/>
    <property type="match status" value="1"/>
</dbReference>
<keyword evidence="2" id="KW-0663">Pyridoxal phosphate</keyword>
<evidence type="ECO:0000313" key="7">
    <source>
        <dbReference type="EMBL" id="MDQ7908699.1"/>
    </source>
</evidence>
<keyword evidence="5" id="KW-0804">Transcription</keyword>
<evidence type="ECO:0000313" key="8">
    <source>
        <dbReference type="Proteomes" id="UP001230908"/>
    </source>
</evidence>
<dbReference type="CDD" id="cd00609">
    <property type="entry name" value="AAT_like"/>
    <property type="match status" value="1"/>
</dbReference>
<evidence type="ECO:0000256" key="5">
    <source>
        <dbReference type="ARBA" id="ARBA00023163"/>
    </source>
</evidence>
<dbReference type="PANTHER" id="PTHR46577:SF1">
    <property type="entry name" value="HTH-TYPE TRANSCRIPTIONAL REGULATORY PROTEIN GABR"/>
    <property type="match status" value="1"/>
</dbReference>
<proteinExistence type="inferred from homology"/>
<sequence>MWEALVQLDRGRPGLADQLIDALRQAVADGRLAPGTHLPSTRALAADLKLSRGVVVEAYEQLVAEGRLLSRQGAGTVVAPLIREPVERRAADTPDKVPDRPRTLLRPGVPDLGMFPRAAWRRVYERTLTRMADSVLDYGEPSGAWRLRAELASYLGRVRGARLEPGAVIVTTGAAQGFAVLAAALRAGGATAIGFEEPGSYGVRGHLESHGLRLVPVPVDGDGLDVAALDRSGAPAVFVTPAHQFPTGVVLAPARRAALVEWARRTGGLIVEDDYDAEFRYDRDPVGCLQGLAPDAVAYIGSVSKALAPALRLGWLAVPAEWREAVAERKAWADLGGPVLEQLAFAELLAGGGYDRHLRRTRLEHRRRRDALVTALRRHLPGLRISGVAAGLHLVVELPDGVDDEALAERARAAGLGPLPLSRMRLGSGGPPGLVLGYAANPPGELETAVSLLGKLVTASRARDAVTSVGD</sequence>
<dbReference type="PROSITE" id="PS50949">
    <property type="entry name" value="HTH_GNTR"/>
    <property type="match status" value="1"/>
</dbReference>
<protein>
    <submittedName>
        <fullName evidence="7">PLP-dependent aminotransferase family protein</fullName>
    </submittedName>
</protein>
<dbReference type="Pfam" id="PF00155">
    <property type="entry name" value="Aminotran_1_2"/>
    <property type="match status" value="1"/>
</dbReference>
<feature type="domain" description="HTH gntR-type" evidence="6">
    <location>
        <begin position="13"/>
        <end position="81"/>
    </location>
</feature>
<dbReference type="InterPro" id="IPR015421">
    <property type="entry name" value="PyrdxlP-dep_Trfase_major"/>
</dbReference>
<dbReference type="Gene3D" id="1.10.10.10">
    <property type="entry name" value="Winged helix-like DNA-binding domain superfamily/Winged helix DNA-binding domain"/>
    <property type="match status" value="1"/>
</dbReference>
<evidence type="ECO:0000259" key="6">
    <source>
        <dbReference type="PROSITE" id="PS50949"/>
    </source>
</evidence>
<evidence type="ECO:0000256" key="1">
    <source>
        <dbReference type="ARBA" id="ARBA00005384"/>
    </source>
</evidence>
<dbReference type="InterPro" id="IPR000524">
    <property type="entry name" value="Tscrpt_reg_HTH_GntR"/>
</dbReference>
<dbReference type="Pfam" id="PF00392">
    <property type="entry name" value="GntR"/>
    <property type="match status" value="1"/>
</dbReference>
<keyword evidence="3" id="KW-0805">Transcription regulation</keyword>
<accession>A0ABU0ZNT0</accession>
<evidence type="ECO:0000256" key="2">
    <source>
        <dbReference type="ARBA" id="ARBA00022898"/>
    </source>
</evidence>
<dbReference type="EMBL" id="JAVHUY010000033">
    <property type="protein sequence ID" value="MDQ7908699.1"/>
    <property type="molecule type" value="Genomic_DNA"/>
</dbReference>
<comment type="caution">
    <text evidence="7">The sequence shown here is derived from an EMBL/GenBank/DDBJ whole genome shotgun (WGS) entry which is preliminary data.</text>
</comment>
<evidence type="ECO:0000256" key="4">
    <source>
        <dbReference type="ARBA" id="ARBA00023125"/>
    </source>
</evidence>
<dbReference type="InterPro" id="IPR036390">
    <property type="entry name" value="WH_DNA-bd_sf"/>
</dbReference>
<reference evidence="7 8" key="1">
    <citation type="submission" date="2023-08" db="EMBL/GenBank/DDBJ databases">
        <title>Phytohabitans sansha sp. nov., isolated from marine sediment.</title>
        <authorList>
            <person name="Zhao Y."/>
            <person name="Yi K."/>
        </authorList>
    </citation>
    <scope>NUCLEOTIDE SEQUENCE [LARGE SCALE GENOMIC DNA]</scope>
    <source>
        <strain evidence="7 8">ZYX-F-186</strain>
    </source>
</reference>
<keyword evidence="7" id="KW-0808">Transferase</keyword>
<dbReference type="CDD" id="cd07377">
    <property type="entry name" value="WHTH_GntR"/>
    <property type="match status" value="1"/>
</dbReference>
<keyword evidence="8" id="KW-1185">Reference proteome</keyword>
<gene>
    <name evidence="7" type="ORF">RB614_29620</name>
</gene>
<dbReference type="GO" id="GO:0008483">
    <property type="term" value="F:transaminase activity"/>
    <property type="evidence" value="ECO:0007669"/>
    <property type="project" value="UniProtKB-KW"/>
</dbReference>
<evidence type="ECO:0000256" key="3">
    <source>
        <dbReference type="ARBA" id="ARBA00023015"/>
    </source>
</evidence>
<dbReference type="InterPro" id="IPR004839">
    <property type="entry name" value="Aminotransferase_I/II_large"/>
</dbReference>
<dbReference type="Proteomes" id="UP001230908">
    <property type="component" value="Unassembled WGS sequence"/>
</dbReference>
<dbReference type="RefSeq" id="WP_308715967.1">
    <property type="nucleotide sequence ID" value="NZ_JAVHUY010000033.1"/>
</dbReference>
<dbReference type="SUPFAM" id="SSF53383">
    <property type="entry name" value="PLP-dependent transferases"/>
    <property type="match status" value="1"/>
</dbReference>
<organism evidence="7 8">
    <name type="scientific">Phytohabitans maris</name>
    <dbReference type="NCBI Taxonomy" id="3071409"/>
    <lineage>
        <taxon>Bacteria</taxon>
        <taxon>Bacillati</taxon>
        <taxon>Actinomycetota</taxon>
        <taxon>Actinomycetes</taxon>
        <taxon>Micromonosporales</taxon>
        <taxon>Micromonosporaceae</taxon>
    </lineage>
</organism>
<dbReference type="InterPro" id="IPR051446">
    <property type="entry name" value="HTH_trans_reg/aminotransferase"/>
</dbReference>
<dbReference type="SMART" id="SM00345">
    <property type="entry name" value="HTH_GNTR"/>
    <property type="match status" value="1"/>
</dbReference>
<dbReference type="Gene3D" id="3.40.640.10">
    <property type="entry name" value="Type I PLP-dependent aspartate aminotransferase-like (Major domain)"/>
    <property type="match status" value="1"/>
</dbReference>
<dbReference type="InterPro" id="IPR015424">
    <property type="entry name" value="PyrdxlP-dep_Trfase"/>
</dbReference>
<keyword evidence="7" id="KW-0032">Aminotransferase</keyword>
<dbReference type="InterPro" id="IPR036388">
    <property type="entry name" value="WH-like_DNA-bd_sf"/>
</dbReference>